<dbReference type="RefSeq" id="WP_088991202.1">
    <property type="nucleotide sequence ID" value="NZ_LT607409.1"/>
</dbReference>
<sequence length="64" mass="6966">MTPLSVTWRTSTRSGTQGQCVEVRYVEGRVEVRDSKDQDGPALAFPAVIWSKFVGSAGAHRTNA</sequence>
<feature type="domain" description="DUF397" evidence="1">
    <location>
        <begin position="7"/>
        <end position="56"/>
    </location>
</feature>
<dbReference type="Pfam" id="PF04149">
    <property type="entry name" value="DUF397"/>
    <property type="match status" value="1"/>
</dbReference>
<reference evidence="3" key="1">
    <citation type="submission" date="2016-06" db="EMBL/GenBank/DDBJ databases">
        <authorList>
            <person name="Varghese N."/>
            <person name="Submissions Spin"/>
        </authorList>
    </citation>
    <scope>NUCLEOTIDE SEQUENCE [LARGE SCALE GENOMIC DNA]</scope>
    <source>
        <strain evidence="3">DSM 45160</strain>
    </source>
</reference>
<dbReference type="Proteomes" id="UP000198224">
    <property type="component" value="Chromosome I"/>
</dbReference>
<evidence type="ECO:0000259" key="1">
    <source>
        <dbReference type="Pfam" id="PF04149"/>
    </source>
</evidence>
<organism evidence="2 3">
    <name type="scientific">Micromonospora chokoriensis</name>
    <dbReference type="NCBI Taxonomy" id="356851"/>
    <lineage>
        <taxon>Bacteria</taxon>
        <taxon>Bacillati</taxon>
        <taxon>Actinomycetota</taxon>
        <taxon>Actinomycetes</taxon>
        <taxon>Micromonosporales</taxon>
        <taxon>Micromonosporaceae</taxon>
        <taxon>Micromonospora</taxon>
    </lineage>
</organism>
<keyword evidence="3" id="KW-1185">Reference proteome</keyword>
<name>A0A1C4UDD7_9ACTN</name>
<dbReference type="InterPro" id="IPR007278">
    <property type="entry name" value="DUF397"/>
</dbReference>
<gene>
    <name evidence="2" type="ORF">GA0070612_0313</name>
</gene>
<proteinExistence type="predicted"/>
<accession>A0A1C4UDD7</accession>
<dbReference type="EMBL" id="LT607409">
    <property type="protein sequence ID" value="SCE69662.1"/>
    <property type="molecule type" value="Genomic_DNA"/>
</dbReference>
<evidence type="ECO:0000313" key="3">
    <source>
        <dbReference type="Proteomes" id="UP000198224"/>
    </source>
</evidence>
<dbReference type="AlphaFoldDB" id="A0A1C4UDD7"/>
<evidence type="ECO:0000313" key="2">
    <source>
        <dbReference type="EMBL" id="SCE69662.1"/>
    </source>
</evidence>
<protein>
    <recommendedName>
        <fullName evidence="1">DUF397 domain-containing protein</fullName>
    </recommendedName>
</protein>